<dbReference type="OrthoDB" id="10431885at2759"/>
<dbReference type="STRING" id="44941.A0A397VTH5"/>
<protein>
    <submittedName>
        <fullName evidence="1">Uncharacterized protein</fullName>
    </submittedName>
</protein>
<sequence length="160" mass="17750">MPFGGYILDATKYNISDGLNYSYIFAYDKFDLPAILDSQGPFITNAFGVNALLYNNTFLLASPYTNDMNTSWSLLTIPLIKILAYRDHGYGNILIDQIIPSINDNVDSSTTVLNITFYDPVVLSIGSLSIYKTADNSIRQKVSATMKNSVKPIQMGKQLV</sequence>
<dbReference type="EMBL" id="QKWP01000314">
    <property type="protein sequence ID" value="RIB22336.1"/>
    <property type="molecule type" value="Genomic_DNA"/>
</dbReference>
<comment type="caution">
    <text evidence="1">The sequence shown here is derived from an EMBL/GenBank/DDBJ whole genome shotgun (WGS) entry which is preliminary data.</text>
</comment>
<organism evidence="1 2">
    <name type="scientific">Gigaspora rosea</name>
    <dbReference type="NCBI Taxonomy" id="44941"/>
    <lineage>
        <taxon>Eukaryota</taxon>
        <taxon>Fungi</taxon>
        <taxon>Fungi incertae sedis</taxon>
        <taxon>Mucoromycota</taxon>
        <taxon>Glomeromycotina</taxon>
        <taxon>Glomeromycetes</taxon>
        <taxon>Diversisporales</taxon>
        <taxon>Gigasporaceae</taxon>
        <taxon>Gigaspora</taxon>
    </lineage>
</organism>
<dbReference type="AlphaFoldDB" id="A0A397VTH5"/>
<proteinExistence type="predicted"/>
<keyword evidence="2" id="KW-1185">Reference proteome</keyword>
<accession>A0A397VTH5</accession>
<reference evidence="1 2" key="1">
    <citation type="submission" date="2018-06" db="EMBL/GenBank/DDBJ databases">
        <title>Comparative genomics reveals the genomic features of Rhizophagus irregularis, R. cerebriforme, R. diaphanum and Gigaspora rosea, and their symbiotic lifestyle signature.</title>
        <authorList>
            <person name="Morin E."/>
            <person name="San Clemente H."/>
            <person name="Chen E.C.H."/>
            <person name="De La Providencia I."/>
            <person name="Hainaut M."/>
            <person name="Kuo A."/>
            <person name="Kohler A."/>
            <person name="Murat C."/>
            <person name="Tang N."/>
            <person name="Roy S."/>
            <person name="Loubradou J."/>
            <person name="Henrissat B."/>
            <person name="Grigoriev I.V."/>
            <person name="Corradi N."/>
            <person name="Roux C."/>
            <person name="Martin F.M."/>
        </authorList>
    </citation>
    <scope>NUCLEOTIDE SEQUENCE [LARGE SCALE GENOMIC DNA]</scope>
    <source>
        <strain evidence="1 2">DAOM 194757</strain>
    </source>
</reference>
<evidence type="ECO:0000313" key="1">
    <source>
        <dbReference type="EMBL" id="RIB22336.1"/>
    </source>
</evidence>
<evidence type="ECO:0000313" key="2">
    <source>
        <dbReference type="Proteomes" id="UP000266673"/>
    </source>
</evidence>
<gene>
    <name evidence="1" type="ORF">C2G38_1005999</name>
</gene>
<dbReference type="Proteomes" id="UP000266673">
    <property type="component" value="Unassembled WGS sequence"/>
</dbReference>
<name>A0A397VTH5_9GLOM</name>